<keyword evidence="6" id="KW-1185">Reference proteome</keyword>
<feature type="region of interest" description="Disordered" evidence="2">
    <location>
        <begin position="237"/>
        <end position="309"/>
    </location>
</feature>
<dbReference type="InterPro" id="IPR050708">
    <property type="entry name" value="T6SS_VgrG/RHS"/>
</dbReference>
<evidence type="ECO:0000313" key="6">
    <source>
        <dbReference type="Proteomes" id="UP001596956"/>
    </source>
</evidence>
<feature type="compositionally biased region" description="Low complexity" evidence="2">
    <location>
        <begin position="295"/>
        <end position="309"/>
    </location>
</feature>
<feature type="compositionally biased region" description="Polar residues" evidence="2">
    <location>
        <begin position="1"/>
        <end position="21"/>
    </location>
</feature>
<protein>
    <submittedName>
        <fullName evidence="5">RHS repeat domain-containing protein</fullName>
    </submittedName>
</protein>
<dbReference type="PANTHER" id="PTHR32305:SF17">
    <property type="entry name" value="TRNA NUCLEASE WAPA"/>
    <property type="match status" value="1"/>
</dbReference>
<dbReference type="PANTHER" id="PTHR32305">
    <property type="match status" value="1"/>
</dbReference>
<name>A0ABW3B9X3_9ACTN</name>
<feature type="region of interest" description="Disordered" evidence="2">
    <location>
        <begin position="1"/>
        <end position="32"/>
    </location>
</feature>
<sequence>MSTQSPDASAPSGGQETTSTYDYDAAGNMVTRTTGGRDQELTWDAEGNLASVQGAAGSASFVYGPDGDRLIRRQGGEWTLYLPGQEVTWTAGEGTEATRHYEHAGESVAVRENDGTLHWLFSDHNGTAQIAVDAEWGTVQQRRFTAFGQPRSSTEAWPGEKGYVGGTIDEDIGLTQLGARSYDAELGRFISVDPADPQMMQGYSYANNSPVTLQGSSGMLADYASYYRQRYKKRNESNRFGGSYTHSTPGATYGTYRSRSSGSSGGNGGNGGSNSSGVAVVDPYTNNSHERSDAEQAQQQAESGQSWGETTADVADAAWDWTQENWGAISTVAGIGVFAACVVVSAGTCAIAGGVLLASNISMDAYQNNGNVSQMNWKKHTVDAALLGAGAGAGRALAGSARGMFSTPRVRSNWVQNKRSGNPQKREGYRSPSPEGASMMTRANYIDSLHQGMFFNGHGLHKSQIE</sequence>
<feature type="compositionally biased region" description="Gly residues" evidence="2">
    <location>
        <begin position="263"/>
        <end position="274"/>
    </location>
</feature>
<comment type="caution">
    <text evidence="5">The sequence shown here is derived from an EMBL/GenBank/DDBJ whole genome shotgun (WGS) entry which is preliminary data.</text>
</comment>
<feature type="domain" description="Teneurin-like YD-shell" evidence="4">
    <location>
        <begin position="100"/>
        <end position="211"/>
    </location>
</feature>
<evidence type="ECO:0000256" key="1">
    <source>
        <dbReference type="ARBA" id="ARBA00022737"/>
    </source>
</evidence>
<organism evidence="5 6">
    <name type="scientific">Streptomonospora algeriensis</name>
    <dbReference type="NCBI Taxonomy" id="995084"/>
    <lineage>
        <taxon>Bacteria</taxon>
        <taxon>Bacillati</taxon>
        <taxon>Actinomycetota</taxon>
        <taxon>Actinomycetes</taxon>
        <taxon>Streptosporangiales</taxon>
        <taxon>Nocardiopsidaceae</taxon>
        <taxon>Streptomonospora</taxon>
    </lineage>
</organism>
<dbReference type="InterPro" id="IPR022385">
    <property type="entry name" value="Rhs_assc_core"/>
</dbReference>
<keyword evidence="3" id="KW-0472">Membrane</keyword>
<feature type="region of interest" description="Disordered" evidence="2">
    <location>
        <begin position="412"/>
        <end position="437"/>
    </location>
</feature>
<dbReference type="NCBIfam" id="TIGR03696">
    <property type="entry name" value="Rhs_assc_core"/>
    <property type="match status" value="1"/>
</dbReference>
<feature type="compositionally biased region" description="Polar residues" evidence="2">
    <location>
        <begin position="412"/>
        <end position="423"/>
    </location>
</feature>
<evidence type="ECO:0000313" key="5">
    <source>
        <dbReference type="EMBL" id="MFD0800122.1"/>
    </source>
</evidence>
<feature type="compositionally biased region" description="Polar residues" evidence="2">
    <location>
        <begin position="238"/>
        <end position="250"/>
    </location>
</feature>
<dbReference type="EMBL" id="JBHTHR010000022">
    <property type="protein sequence ID" value="MFD0800122.1"/>
    <property type="molecule type" value="Genomic_DNA"/>
</dbReference>
<dbReference type="Pfam" id="PF25023">
    <property type="entry name" value="TEN_YD-shell"/>
    <property type="match status" value="1"/>
</dbReference>
<dbReference type="NCBIfam" id="TIGR01643">
    <property type="entry name" value="YD_repeat_2x"/>
    <property type="match status" value="1"/>
</dbReference>
<evidence type="ECO:0000259" key="4">
    <source>
        <dbReference type="Pfam" id="PF25023"/>
    </source>
</evidence>
<reference evidence="6" key="1">
    <citation type="journal article" date="2019" name="Int. J. Syst. Evol. Microbiol.">
        <title>The Global Catalogue of Microorganisms (GCM) 10K type strain sequencing project: providing services to taxonomists for standard genome sequencing and annotation.</title>
        <authorList>
            <consortium name="The Broad Institute Genomics Platform"/>
            <consortium name="The Broad Institute Genome Sequencing Center for Infectious Disease"/>
            <person name="Wu L."/>
            <person name="Ma J."/>
        </authorList>
    </citation>
    <scope>NUCLEOTIDE SEQUENCE [LARGE SCALE GENOMIC DNA]</scope>
    <source>
        <strain evidence="6">CCUG 63369</strain>
    </source>
</reference>
<dbReference type="InterPro" id="IPR006530">
    <property type="entry name" value="YD"/>
</dbReference>
<dbReference type="InterPro" id="IPR056823">
    <property type="entry name" value="TEN-like_YD-shell"/>
</dbReference>
<dbReference type="Proteomes" id="UP001596956">
    <property type="component" value="Unassembled WGS sequence"/>
</dbReference>
<proteinExistence type="predicted"/>
<dbReference type="Gene3D" id="2.180.10.10">
    <property type="entry name" value="RHS repeat-associated core"/>
    <property type="match status" value="1"/>
</dbReference>
<evidence type="ECO:0000256" key="3">
    <source>
        <dbReference type="SAM" id="Phobius"/>
    </source>
</evidence>
<accession>A0ABW3B9X3</accession>
<evidence type="ECO:0000256" key="2">
    <source>
        <dbReference type="SAM" id="MobiDB-lite"/>
    </source>
</evidence>
<gene>
    <name evidence="5" type="ORF">ACFQZU_02150</name>
</gene>
<keyword evidence="3" id="KW-0812">Transmembrane</keyword>
<feature type="transmembrane region" description="Helical" evidence="3">
    <location>
        <begin position="332"/>
        <end position="358"/>
    </location>
</feature>
<keyword evidence="1" id="KW-0677">Repeat</keyword>
<keyword evidence="3" id="KW-1133">Transmembrane helix</keyword>